<protein>
    <submittedName>
        <fullName evidence="2">Uncharacterized protein</fullName>
    </submittedName>
</protein>
<dbReference type="AlphaFoldDB" id="A0A6A7B022"/>
<proteinExistence type="predicted"/>
<sequence>MSQQHIPPTAIEFVPEAPISPPQDLDITHIPVINDKFAYHYDSPLYTEINIPLPHVPIPKVLKPSEHTPAPSQPQTSSSTSRCRSRTLSSILPFHRRNSSSDKPKDAEEWPRIRKDIVKSKETHAMMDLAHHSKKSRRGTIDALAVVPAVLVLSAELFTPGTGDVKDGGRRKDSGVGRWEDGIR</sequence>
<dbReference type="Proteomes" id="UP000799423">
    <property type="component" value="Unassembled WGS sequence"/>
</dbReference>
<keyword evidence="3" id="KW-1185">Reference proteome</keyword>
<gene>
    <name evidence="2" type="ORF">T440DRAFT_509533</name>
</gene>
<dbReference type="OrthoDB" id="3799784at2759"/>
<feature type="compositionally biased region" description="Basic and acidic residues" evidence="1">
    <location>
        <begin position="99"/>
        <end position="112"/>
    </location>
</feature>
<evidence type="ECO:0000313" key="3">
    <source>
        <dbReference type="Proteomes" id="UP000799423"/>
    </source>
</evidence>
<feature type="compositionally biased region" description="Basic and acidic residues" evidence="1">
    <location>
        <begin position="164"/>
        <end position="184"/>
    </location>
</feature>
<feature type="region of interest" description="Disordered" evidence="1">
    <location>
        <begin position="161"/>
        <end position="184"/>
    </location>
</feature>
<evidence type="ECO:0000256" key="1">
    <source>
        <dbReference type="SAM" id="MobiDB-lite"/>
    </source>
</evidence>
<name>A0A6A7B022_9PLEO</name>
<reference evidence="2" key="1">
    <citation type="submission" date="2020-01" db="EMBL/GenBank/DDBJ databases">
        <authorList>
            <consortium name="DOE Joint Genome Institute"/>
            <person name="Haridas S."/>
            <person name="Albert R."/>
            <person name="Binder M."/>
            <person name="Bloem J."/>
            <person name="Labutti K."/>
            <person name="Salamov A."/>
            <person name="Andreopoulos B."/>
            <person name="Baker S.E."/>
            <person name="Barry K."/>
            <person name="Bills G."/>
            <person name="Bluhm B.H."/>
            <person name="Cannon C."/>
            <person name="Castanera R."/>
            <person name="Culley D.E."/>
            <person name="Daum C."/>
            <person name="Ezra D."/>
            <person name="Gonzalez J.B."/>
            <person name="Henrissat B."/>
            <person name="Kuo A."/>
            <person name="Liang C."/>
            <person name="Lipzen A."/>
            <person name="Lutzoni F."/>
            <person name="Magnuson J."/>
            <person name="Mondo S."/>
            <person name="Nolan M."/>
            <person name="Ohm R."/>
            <person name="Pangilinan J."/>
            <person name="Park H.-J."/>
            <person name="Ramirez L."/>
            <person name="Alfaro M."/>
            <person name="Sun H."/>
            <person name="Tritt A."/>
            <person name="Yoshinaga Y."/>
            <person name="Zwiers L.-H."/>
            <person name="Turgeon B.G."/>
            <person name="Goodwin S.B."/>
            <person name="Spatafora J.W."/>
            <person name="Crous P.W."/>
            <person name="Grigoriev I.V."/>
        </authorList>
    </citation>
    <scope>NUCLEOTIDE SEQUENCE</scope>
    <source>
        <strain evidence="2">IPT5</strain>
    </source>
</reference>
<feature type="region of interest" description="Disordered" evidence="1">
    <location>
        <begin position="60"/>
        <end position="112"/>
    </location>
</feature>
<dbReference type="EMBL" id="MU006318">
    <property type="protein sequence ID" value="KAF2848414.1"/>
    <property type="molecule type" value="Genomic_DNA"/>
</dbReference>
<evidence type="ECO:0000313" key="2">
    <source>
        <dbReference type="EMBL" id="KAF2848414.1"/>
    </source>
</evidence>
<organism evidence="2 3">
    <name type="scientific">Plenodomus tracheiphilus IPT5</name>
    <dbReference type="NCBI Taxonomy" id="1408161"/>
    <lineage>
        <taxon>Eukaryota</taxon>
        <taxon>Fungi</taxon>
        <taxon>Dikarya</taxon>
        <taxon>Ascomycota</taxon>
        <taxon>Pezizomycotina</taxon>
        <taxon>Dothideomycetes</taxon>
        <taxon>Pleosporomycetidae</taxon>
        <taxon>Pleosporales</taxon>
        <taxon>Pleosporineae</taxon>
        <taxon>Leptosphaeriaceae</taxon>
        <taxon>Plenodomus</taxon>
    </lineage>
</organism>
<accession>A0A6A7B022</accession>
<feature type="compositionally biased region" description="Low complexity" evidence="1">
    <location>
        <begin position="76"/>
        <end position="90"/>
    </location>
</feature>